<gene>
    <name evidence="3" type="ORF">EGW08_007182</name>
</gene>
<accession>A0A433TU08</accession>
<keyword evidence="2" id="KW-0812">Transmembrane</keyword>
<feature type="non-terminal residue" evidence="3">
    <location>
        <position position="116"/>
    </location>
</feature>
<dbReference type="AlphaFoldDB" id="A0A433TU08"/>
<keyword evidence="2" id="KW-1133">Transmembrane helix</keyword>
<dbReference type="OrthoDB" id="6156090at2759"/>
<evidence type="ECO:0000313" key="4">
    <source>
        <dbReference type="Proteomes" id="UP000271974"/>
    </source>
</evidence>
<reference evidence="3 4" key="1">
    <citation type="submission" date="2019-01" db="EMBL/GenBank/DDBJ databases">
        <title>A draft genome assembly of the solar-powered sea slug Elysia chlorotica.</title>
        <authorList>
            <person name="Cai H."/>
            <person name="Li Q."/>
            <person name="Fang X."/>
            <person name="Li J."/>
            <person name="Curtis N.E."/>
            <person name="Altenburger A."/>
            <person name="Shibata T."/>
            <person name="Feng M."/>
            <person name="Maeda T."/>
            <person name="Schwartz J.A."/>
            <person name="Shigenobu S."/>
            <person name="Lundholm N."/>
            <person name="Nishiyama T."/>
            <person name="Yang H."/>
            <person name="Hasebe M."/>
            <person name="Li S."/>
            <person name="Pierce S.K."/>
            <person name="Wang J."/>
        </authorList>
    </citation>
    <scope>NUCLEOTIDE SEQUENCE [LARGE SCALE GENOMIC DNA]</scope>
    <source>
        <strain evidence="3">EC2010</strain>
        <tissue evidence="3">Whole organism of an adult</tissue>
    </source>
</reference>
<keyword evidence="2" id="KW-0472">Membrane</keyword>
<feature type="region of interest" description="Disordered" evidence="1">
    <location>
        <begin position="93"/>
        <end position="116"/>
    </location>
</feature>
<sequence length="116" mass="12572">MITIVTAVNTGEALIDSIFAGSYVKAGTFAFLLVCIHLPVAAVMIWLLLKEKVQQVKDLIGKARSFVPFLVRAAKRIVDKTKNHGSLVIEEVGETNEDNEEVTEPRGDSGSVFVVG</sequence>
<keyword evidence="4" id="KW-1185">Reference proteome</keyword>
<dbReference type="EMBL" id="RQTK01000184">
    <property type="protein sequence ID" value="RUS85045.1"/>
    <property type="molecule type" value="Genomic_DNA"/>
</dbReference>
<evidence type="ECO:0000256" key="1">
    <source>
        <dbReference type="SAM" id="MobiDB-lite"/>
    </source>
</evidence>
<feature type="transmembrane region" description="Helical" evidence="2">
    <location>
        <begin position="29"/>
        <end position="49"/>
    </location>
</feature>
<name>A0A433TU08_ELYCH</name>
<evidence type="ECO:0000256" key="2">
    <source>
        <dbReference type="SAM" id="Phobius"/>
    </source>
</evidence>
<proteinExistence type="predicted"/>
<comment type="caution">
    <text evidence="3">The sequence shown here is derived from an EMBL/GenBank/DDBJ whole genome shotgun (WGS) entry which is preliminary data.</text>
</comment>
<protein>
    <submittedName>
        <fullName evidence="3">Uncharacterized protein</fullName>
    </submittedName>
</protein>
<feature type="compositionally biased region" description="Acidic residues" evidence="1">
    <location>
        <begin position="93"/>
        <end position="102"/>
    </location>
</feature>
<evidence type="ECO:0000313" key="3">
    <source>
        <dbReference type="EMBL" id="RUS85045.1"/>
    </source>
</evidence>
<dbReference type="Proteomes" id="UP000271974">
    <property type="component" value="Unassembled WGS sequence"/>
</dbReference>
<organism evidence="3 4">
    <name type="scientific">Elysia chlorotica</name>
    <name type="common">Eastern emerald elysia</name>
    <name type="synonym">Sea slug</name>
    <dbReference type="NCBI Taxonomy" id="188477"/>
    <lineage>
        <taxon>Eukaryota</taxon>
        <taxon>Metazoa</taxon>
        <taxon>Spiralia</taxon>
        <taxon>Lophotrochozoa</taxon>
        <taxon>Mollusca</taxon>
        <taxon>Gastropoda</taxon>
        <taxon>Heterobranchia</taxon>
        <taxon>Euthyneura</taxon>
        <taxon>Panpulmonata</taxon>
        <taxon>Sacoglossa</taxon>
        <taxon>Placobranchoidea</taxon>
        <taxon>Plakobranchidae</taxon>
        <taxon>Elysia</taxon>
    </lineage>
</organism>